<keyword evidence="7" id="KW-0624">Polysaccharide degradation</keyword>
<dbReference type="PANTHER" id="PTHR22595">
    <property type="entry name" value="CHITINASE-RELATED"/>
    <property type="match status" value="1"/>
</dbReference>
<keyword evidence="4" id="KW-0378">Hydrolase</keyword>
<dbReference type="GO" id="GO:0000272">
    <property type="term" value="P:polysaccharide catabolic process"/>
    <property type="evidence" value="ECO:0007669"/>
    <property type="project" value="UniProtKB-KW"/>
</dbReference>
<keyword evidence="11" id="KW-1185">Reference proteome</keyword>
<dbReference type="Proteomes" id="UP000026961">
    <property type="component" value="Chromosome 9"/>
</dbReference>
<evidence type="ECO:0000256" key="5">
    <source>
        <dbReference type="ARBA" id="ARBA00023277"/>
    </source>
</evidence>
<dbReference type="HOGENOM" id="CLU_829964_0_0_1"/>
<proteinExistence type="predicted"/>
<dbReference type="GO" id="GO:0008843">
    <property type="term" value="F:endochitinase activity"/>
    <property type="evidence" value="ECO:0007669"/>
    <property type="project" value="UniProtKB-EC"/>
</dbReference>
<accession>A0A0E0B4S5</accession>
<evidence type="ECO:0000256" key="2">
    <source>
        <dbReference type="ARBA" id="ARBA00012729"/>
    </source>
</evidence>
<feature type="compositionally biased region" description="Low complexity" evidence="8">
    <location>
        <begin position="258"/>
        <end position="277"/>
    </location>
</feature>
<dbReference type="Pfam" id="PF00182">
    <property type="entry name" value="Glyco_hydro_19"/>
    <property type="match status" value="1"/>
</dbReference>
<dbReference type="STRING" id="40148.A0A0E0B4S5"/>
<feature type="compositionally biased region" description="Pro residues" evidence="8">
    <location>
        <begin position="278"/>
        <end position="287"/>
    </location>
</feature>
<evidence type="ECO:0000313" key="10">
    <source>
        <dbReference type="EnsemblPlants" id="OGLUM09G15670.1"/>
    </source>
</evidence>
<evidence type="ECO:0000256" key="8">
    <source>
        <dbReference type="SAM" id="MobiDB-lite"/>
    </source>
</evidence>
<evidence type="ECO:0000256" key="3">
    <source>
        <dbReference type="ARBA" id="ARBA00022729"/>
    </source>
</evidence>
<dbReference type="EC" id="3.2.1.14" evidence="2"/>
<dbReference type="SUPFAM" id="SSF53955">
    <property type="entry name" value="Lysozyme-like"/>
    <property type="match status" value="1"/>
</dbReference>
<dbReference type="EnsemblPlants" id="OGLUM09G15670.1">
    <property type="protein sequence ID" value="OGLUM09G15670.1"/>
    <property type="gene ID" value="OGLUM09G15670"/>
</dbReference>
<dbReference type="PANTHER" id="PTHR22595:SF207">
    <property type="entry name" value="CHITINASE"/>
    <property type="match status" value="1"/>
</dbReference>
<dbReference type="GO" id="GO:0006032">
    <property type="term" value="P:chitin catabolic process"/>
    <property type="evidence" value="ECO:0007669"/>
    <property type="project" value="InterPro"/>
</dbReference>
<evidence type="ECO:0000256" key="7">
    <source>
        <dbReference type="ARBA" id="ARBA00023326"/>
    </source>
</evidence>
<dbReference type="InterPro" id="IPR000726">
    <property type="entry name" value="Glyco_hydro_19_cat"/>
</dbReference>
<evidence type="ECO:0000313" key="11">
    <source>
        <dbReference type="Proteomes" id="UP000026961"/>
    </source>
</evidence>
<reference evidence="10" key="2">
    <citation type="submission" date="2018-05" db="EMBL/GenBank/DDBJ databases">
        <title>OgluRS3 (Oryza glumaepatula Reference Sequence Version 3).</title>
        <authorList>
            <person name="Zhang J."/>
            <person name="Kudrna D."/>
            <person name="Lee S."/>
            <person name="Talag J."/>
            <person name="Welchert J."/>
            <person name="Wing R.A."/>
        </authorList>
    </citation>
    <scope>NUCLEOTIDE SEQUENCE [LARGE SCALE GENOMIC DNA]</scope>
</reference>
<sequence length="335" mass="37128">MKRKTRNKIILTTLLVSAAAILIGGTVALILTAGTWKVKMKESREKICDKGWECSGSKYCCNDTITDFFKVYQFENLFSKRNSPVAHAVGFWDYQSFITAAALFEPLGFCTTGGKQMQMMELCAFLGHVGSKTSCGFGVATGGPTAWGLCYNHEMSPKEDYCDKTNLQYPCVEGAEYYGRGAIPVFWNYNYGAAGDGIHEDLLHHPEYLEQNATMAFMAAMWRWMTPMKKKQPSAHDVFVGNWKPTKNDTLAKRLPGTTSTSWASAASTPATTATAPSRPPSTPPTRSPTISSNKARTDHPQFPPIPRWLISMRSSFASLTLLMYRWCCPGYGAH</sequence>
<reference evidence="10" key="1">
    <citation type="submission" date="2015-04" db="UniProtKB">
        <authorList>
            <consortium name="EnsemblPlants"/>
        </authorList>
    </citation>
    <scope>IDENTIFICATION</scope>
</reference>
<keyword evidence="6" id="KW-0326">Glycosidase</keyword>
<evidence type="ECO:0000259" key="9">
    <source>
        <dbReference type="Pfam" id="PF00182"/>
    </source>
</evidence>
<comment type="catalytic activity">
    <reaction evidence="1">
        <text>Random endo-hydrolysis of N-acetyl-beta-D-glucosaminide (1-&gt;4)-beta-linkages in chitin and chitodextrins.</text>
        <dbReference type="EC" id="3.2.1.14"/>
    </reaction>
</comment>
<dbReference type="eggNOG" id="KOG4742">
    <property type="taxonomic scope" value="Eukaryota"/>
</dbReference>
<evidence type="ECO:0000256" key="4">
    <source>
        <dbReference type="ARBA" id="ARBA00022801"/>
    </source>
</evidence>
<dbReference type="Gramene" id="OGLUM09G15670.1">
    <property type="protein sequence ID" value="OGLUM09G15670.1"/>
    <property type="gene ID" value="OGLUM09G15670"/>
</dbReference>
<dbReference type="AlphaFoldDB" id="A0A0E0B4S5"/>
<protein>
    <recommendedName>
        <fullName evidence="2">chitinase</fullName>
        <ecNumber evidence="2">3.2.1.14</ecNumber>
    </recommendedName>
</protein>
<evidence type="ECO:0000256" key="1">
    <source>
        <dbReference type="ARBA" id="ARBA00000822"/>
    </source>
</evidence>
<keyword evidence="5" id="KW-0119">Carbohydrate metabolism</keyword>
<dbReference type="CDD" id="cd00325">
    <property type="entry name" value="chitinase_GH19"/>
    <property type="match status" value="1"/>
</dbReference>
<feature type="domain" description="Glycoside hydrolase family 19 catalytic" evidence="9">
    <location>
        <begin position="73"/>
        <end position="258"/>
    </location>
</feature>
<dbReference type="FunFam" id="3.30.20.10:FF:000001">
    <property type="entry name" value="Endochitinase (Chitinase)"/>
    <property type="match status" value="1"/>
</dbReference>
<organism evidence="10">
    <name type="scientific">Oryza glumipatula</name>
    <dbReference type="NCBI Taxonomy" id="40148"/>
    <lineage>
        <taxon>Eukaryota</taxon>
        <taxon>Viridiplantae</taxon>
        <taxon>Streptophyta</taxon>
        <taxon>Embryophyta</taxon>
        <taxon>Tracheophyta</taxon>
        <taxon>Spermatophyta</taxon>
        <taxon>Magnoliopsida</taxon>
        <taxon>Liliopsida</taxon>
        <taxon>Poales</taxon>
        <taxon>Poaceae</taxon>
        <taxon>BOP clade</taxon>
        <taxon>Oryzoideae</taxon>
        <taxon>Oryzeae</taxon>
        <taxon>Oryzinae</taxon>
        <taxon>Oryza</taxon>
    </lineage>
</organism>
<dbReference type="InterPro" id="IPR023346">
    <property type="entry name" value="Lysozyme-like_dom_sf"/>
</dbReference>
<dbReference type="GO" id="GO:0016998">
    <property type="term" value="P:cell wall macromolecule catabolic process"/>
    <property type="evidence" value="ECO:0007669"/>
    <property type="project" value="InterPro"/>
</dbReference>
<keyword evidence="3" id="KW-0732">Signal</keyword>
<dbReference type="Gene3D" id="3.30.20.10">
    <property type="entry name" value="Endochitinase, domain 2"/>
    <property type="match status" value="1"/>
</dbReference>
<name>A0A0E0B4S5_9ORYZ</name>
<evidence type="ECO:0000256" key="6">
    <source>
        <dbReference type="ARBA" id="ARBA00023295"/>
    </source>
</evidence>
<feature type="region of interest" description="Disordered" evidence="8">
    <location>
        <begin position="249"/>
        <end position="303"/>
    </location>
</feature>
<dbReference type="Gene3D" id="1.10.530.10">
    <property type="match status" value="1"/>
</dbReference>